<dbReference type="GO" id="GO:0009424">
    <property type="term" value="C:bacterial-type flagellum hook"/>
    <property type="evidence" value="ECO:0007669"/>
    <property type="project" value="InterPro"/>
</dbReference>
<dbReference type="SUPFAM" id="SSF64518">
    <property type="entry name" value="Phase 1 flagellin"/>
    <property type="match status" value="1"/>
</dbReference>
<dbReference type="NCBIfam" id="TIGR02492">
    <property type="entry name" value="flgK_ends"/>
    <property type="match status" value="1"/>
</dbReference>
<dbReference type="GO" id="GO:0044780">
    <property type="term" value="P:bacterial-type flagellum assembly"/>
    <property type="evidence" value="ECO:0007669"/>
    <property type="project" value="InterPro"/>
</dbReference>
<evidence type="ECO:0000256" key="6">
    <source>
        <dbReference type="ARBA" id="ARBA00023143"/>
    </source>
</evidence>
<dbReference type="Pfam" id="PF22638">
    <property type="entry name" value="FlgK_D1"/>
    <property type="match status" value="1"/>
</dbReference>
<comment type="similarity">
    <text evidence="3">Belongs to the flagella basal body rod proteins family.</text>
</comment>
<dbReference type="InterPro" id="IPR053927">
    <property type="entry name" value="FlgK_helical"/>
</dbReference>
<dbReference type="Pfam" id="PF06429">
    <property type="entry name" value="Flg_bbr_C"/>
    <property type="match status" value="1"/>
</dbReference>
<dbReference type="InterPro" id="IPR010930">
    <property type="entry name" value="Flg_bb/hook_C_dom"/>
</dbReference>
<evidence type="ECO:0000256" key="4">
    <source>
        <dbReference type="ARBA" id="ARBA00016244"/>
    </source>
</evidence>
<dbReference type="PRINTS" id="PR01005">
    <property type="entry name" value="FLGHOOKAP1"/>
</dbReference>
<proteinExistence type="inferred from homology"/>
<keyword evidence="5" id="KW-0964">Secreted</keyword>
<evidence type="ECO:0000313" key="11">
    <source>
        <dbReference type="Proteomes" id="UP000242329"/>
    </source>
</evidence>
<accession>A0A1M5KNQ7</accession>
<name>A0A1M5KNQ7_9FIRM</name>
<evidence type="ECO:0000256" key="2">
    <source>
        <dbReference type="ARBA" id="ARBA00004613"/>
    </source>
</evidence>
<evidence type="ECO:0000256" key="3">
    <source>
        <dbReference type="ARBA" id="ARBA00009677"/>
    </source>
</evidence>
<dbReference type="InterPro" id="IPR002371">
    <property type="entry name" value="FlgK"/>
</dbReference>
<evidence type="ECO:0000256" key="1">
    <source>
        <dbReference type="ARBA" id="ARBA00004365"/>
    </source>
</evidence>
<keyword evidence="10" id="KW-0966">Cell projection</keyword>
<dbReference type="STRING" id="1123382.SAMN02745221_00453"/>
<reference evidence="11" key="1">
    <citation type="submission" date="2016-11" db="EMBL/GenBank/DDBJ databases">
        <authorList>
            <person name="Varghese N."/>
            <person name="Submissions S."/>
        </authorList>
    </citation>
    <scope>NUCLEOTIDE SEQUENCE [LARGE SCALE GENOMIC DNA]</scope>
    <source>
        <strain evidence="11">DSM 11003</strain>
    </source>
</reference>
<evidence type="ECO:0000313" key="10">
    <source>
        <dbReference type="EMBL" id="SHG54375.1"/>
    </source>
</evidence>
<feature type="domain" description="Flagellar hook-associated protein FlgK helical" evidence="9">
    <location>
        <begin position="83"/>
        <end position="318"/>
    </location>
</feature>
<feature type="domain" description="Flagellar basal-body/hook protein C-terminal" evidence="8">
    <location>
        <begin position="567"/>
        <end position="605"/>
    </location>
</feature>
<keyword evidence="11" id="KW-1185">Reference proteome</keyword>
<evidence type="ECO:0000256" key="5">
    <source>
        <dbReference type="ARBA" id="ARBA00022525"/>
    </source>
</evidence>
<evidence type="ECO:0000259" key="9">
    <source>
        <dbReference type="Pfam" id="PF22638"/>
    </source>
</evidence>
<keyword evidence="10" id="KW-0282">Flagellum</keyword>
<dbReference type="PANTHER" id="PTHR30033">
    <property type="entry name" value="FLAGELLAR HOOK-ASSOCIATED PROTEIN 1"/>
    <property type="match status" value="1"/>
</dbReference>
<feature type="region of interest" description="Disordered" evidence="7">
    <location>
        <begin position="13"/>
        <end position="37"/>
    </location>
</feature>
<dbReference type="GO" id="GO:0005198">
    <property type="term" value="F:structural molecule activity"/>
    <property type="evidence" value="ECO:0007669"/>
    <property type="project" value="InterPro"/>
</dbReference>
<evidence type="ECO:0000259" key="8">
    <source>
        <dbReference type="Pfam" id="PF06429"/>
    </source>
</evidence>
<dbReference type="PANTHER" id="PTHR30033:SF1">
    <property type="entry name" value="FLAGELLAR HOOK-ASSOCIATED PROTEIN 1"/>
    <property type="match status" value="1"/>
</dbReference>
<sequence length="613" mass="67850">MALEVTGHNVANANTEGYTRQKANLTTTRPYHTPVLVSSGKAGQLGTGVTVKDIQRIRDSFLDDQIRNENKRSGYWNAVYDALAKIEVILNEPSEDGLRSVMDLYWKAWQDLVAHPESEAVRATVVQRAMAMADTFNHTYKQLKELREDVNASIAIKVVEINSIIQQVADLNQQILAITIAGKQPNDLLDRRDLLLDQLSRLISVNIVQETNGMVAVQMGGRTLVQGVEYYELSTVQDIYGMHMVVWKDTGVRAVIEGGELKGLLDVRGKTDRPEEPDPSPYREIVPEMIDQLNALAKTIVLRTNELHRNGFSLNNQTKFPDGINFFNAPATLADIDAIKNWAEYISVNRDIASDPKNIAAAAYRTWDDSTGILQKYNFGDGANALRIAQLKHDFNAVYVWAETPKLGAVLPFPYAGLGGDMEVFYKDSGGNLVSQVISLDTAGITPSPVFRDLAELAGFIQQKLQEDPVLKANNVKIEVLCSGDKLVFKAGESFTAVSVNLLKDGNPVTSFNINADYSLTGVIKHVTGDDYWRAITANKGVQTAEAKRMVESQEILLNQLETKRQSISGVSLDEEMTNMIKFQHAYNAAARYITAMDEALEVIVNRLGLVGR</sequence>
<comment type="subcellular location">
    <subcellularLocation>
        <location evidence="1">Bacterial flagellum</location>
    </subcellularLocation>
    <subcellularLocation>
        <location evidence="2">Secreted</location>
    </subcellularLocation>
</comment>
<dbReference type="GO" id="GO:0005576">
    <property type="term" value="C:extracellular region"/>
    <property type="evidence" value="ECO:0007669"/>
    <property type="project" value="UniProtKB-SubCell"/>
</dbReference>
<keyword evidence="10" id="KW-0969">Cilium</keyword>
<gene>
    <name evidence="10" type="ORF">SAMN02745221_00453</name>
</gene>
<protein>
    <recommendedName>
        <fullName evidence="4">Flagellar hook-associated protein 1</fullName>
    </recommendedName>
</protein>
<dbReference type="AlphaFoldDB" id="A0A1M5KNQ7"/>
<dbReference type="EMBL" id="FQWY01000005">
    <property type="protein sequence ID" value="SHG54375.1"/>
    <property type="molecule type" value="Genomic_DNA"/>
</dbReference>
<organism evidence="10 11">
    <name type="scientific">Thermosyntropha lipolytica DSM 11003</name>
    <dbReference type="NCBI Taxonomy" id="1123382"/>
    <lineage>
        <taxon>Bacteria</taxon>
        <taxon>Bacillati</taxon>
        <taxon>Bacillota</taxon>
        <taxon>Clostridia</taxon>
        <taxon>Eubacteriales</taxon>
        <taxon>Syntrophomonadaceae</taxon>
        <taxon>Thermosyntropha</taxon>
    </lineage>
</organism>
<keyword evidence="6" id="KW-0975">Bacterial flagellum</keyword>
<dbReference type="Proteomes" id="UP000242329">
    <property type="component" value="Unassembled WGS sequence"/>
</dbReference>
<evidence type="ECO:0000256" key="7">
    <source>
        <dbReference type="SAM" id="MobiDB-lite"/>
    </source>
</evidence>
<feature type="compositionally biased region" description="Polar residues" evidence="7">
    <location>
        <begin position="13"/>
        <end position="30"/>
    </location>
</feature>